<feature type="compositionally biased region" description="Basic and acidic residues" evidence="1">
    <location>
        <begin position="16"/>
        <end position="32"/>
    </location>
</feature>
<proteinExistence type="predicted"/>
<organism evidence="2 3">
    <name type="scientific">Thalassoglobus polymorphus</name>
    <dbReference type="NCBI Taxonomy" id="2527994"/>
    <lineage>
        <taxon>Bacteria</taxon>
        <taxon>Pseudomonadati</taxon>
        <taxon>Planctomycetota</taxon>
        <taxon>Planctomycetia</taxon>
        <taxon>Planctomycetales</taxon>
        <taxon>Planctomycetaceae</taxon>
        <taxon>Thalassoglobus</taxon>
    </lineage>
</organism>
<dbReference type="EMBL" id="CP036267">
    <property type="protein sequence ID" value="QDT33304.1"/>
    <property type="molecule type" value="Genomic_DNA"/>
</dbReference>
<dbReference type="RefSeq" id="WP_145199405.1">
    <property type="nucleotide sequence ID" value="NZ_CP036267.1"/>
</dbReference>
<evidence type="ECO:0000313" key="3">
    <source>
        <dbReference type="Proteomes" id="UP000315724"/>
    </source>
</evidence>
<reference evidence="2 3" key="1">
    <citation type="submission" date="2019-02" db="EMBL/GenBank/DDBJ databases">
        <title>Deep-cultivation of Planctomycetes and their phenomic and genomic characterization uncovers novel biology.</title>
        <authorList>
            <person name="Wiegand S."/>
            <person name="Jogler M."/>
            <person name="Boedeker C."/>
            <person name="Pinto D."/>
            <person name="Vollmers J."/>
            <person name="Rivas-Marin E."/>
            <person name="Kohn T."/>
            <person name="Peeters S.H."/>
            <person name="Heuer A."/>
            <person name="Rast P."/>
            <person name="Oberbeckmann S."/>
            <person name="Bunk B."/>
            <person name="Jeske O."/>
            <person name="Meyerdierks A."/>
            <person name="Storesund J.E."/>
            <person name="Kallscheuer N."/>
            <person name="Luecker S."/>
            <person name="Lage O.M."/>
            <person name="Pohl T."/>
            <person name="Merkel B.J."/>
            <person name="Hornburger P."/>
            <person name="Mueller R.-W."/>
            <person name="Bruemmer F."/>
            <person name="Labrenz M."/>
            <person name="Spormann A.M."/>
            <person name="Op den Camp H."/>
            <person name="Overmann J."/>
            <person name="Amann R."/>
            <person name="Jetten M.S.M."/>
            <person name="Mascher T."/>
            <person name="Medema M.H."/>
            <person name="Devos D.P."/>
            <person name="Kaster A.-K."/>
            <person name="Ovreas L."/>
            <person name="Rohde M."/>
            <person name="Galperin M.Y."/>
            <person name="Jogler C."/>
        </authorList>
    </citation>
    <scope>NUCLEOTIDE SEQUENCE [LARGE SCALE GENOMIC DNA]</scope>
    <source>
        <strain evidence="2 3">Mal48</strain>
    </source>
</reference>
<protein>
    <submittedName>
        <fullName evidence="2">Uncharacterized protein</fullName>
    </submittedName>
</protein>
<sequence length="105" mass="11743">MGLLKKLFGSKPVQPRRIDLRPAHERESERAVQSDLGGEDEQLAQRLCQLMRSGDHATARQIGEQINANGGKPRMVRICLRVKVLGGDARTLERTVWNGVGDWRG</sequence>
<keyword evidence="3" id="KW-1185">Reference proteome</keyword>
<dbReference type="KEGG" id="tpol:Mal48_25570"/>
<evidence type="ECO:0000256" key="1">
    <source>
        <dbReference type="SAM" id="MobiDB-lite"/>
    </source>
</evidence>
<accession>A0A517QNY2</accession>
<name>A0A517QNY2_9PLAN</name>
<dbReference type="AlphaFoldDB" id="A0A517QNY2"/>
<feature type="region of interest" description="Disordered" evidence="1">
    <location>
        <begin position="15"/>
        <end position="38"/>
    </location>
</feature>
<evidence type="ECO:0000313" key="2">
    <source>
        <dbReference type="EMBL" id="QDT33304.1"/>
    </source>
</evidence>
<gene>
    <name evidence="2" type="ORF">Mal48_25570</name>
</gene>
<dbReference type="Proteomes" id="UP000315724">
    <property type="component" value="Chromosome"/>
</dbReference>
<dbReference type="OrthoDB" id="3471100at2"/>